<proteinExistence type="predicted"/>
<dbReference type="AlphaFoldDB" id="A0A9D2IF56"/>
<name>A0A9D2IF56_9FIRM</name>
<evidence type="ECO:0000313" key="2">
    <source>
        <dbReference type="Proteomes" id="UP000824132"/>
    </source>
</evidence>
<accession>A0A9D2IF56</accession>
<reference evidence="1" key="1">
    <citation type="journal article" date="2021" name="PeerJ">
        <title>Extensive microbial diversity within the chicken gut microbiome revealed by metagenomics and culture.</title>
        <authorList>
            <person name="Gilroy R."/>
            <person name="Ravi A."/>
            <person name="Getino M."/>
            <person name="Pursley I."/>
            <person name="Horton D.L."/>
            <person name="Alikhan N.F."/>
            <person name="Baker D."/>
            <person name="Gharbi K."/>
            <person name="Hall N."/>
            <person name="Watson M."/>
            <person name="Adriaenssens E.M."/>
            <person name="Foster-Nyarko E."/>
            <person name="Jarju S."/>
            <person name="Secka A."/>
            <person name="Antonio M."/>
            <person name="Oren A."/>
            <person name="Chaudhuri R.R."/>
            <person name="La Ragione R."/>
            <person name="Hildebrand F."/>
            <person name="Pallen M.J."/>
        </authorList>
    </citation>
    <scope>NUCLEOTIDE SEQUENCE</scope>
    <source>
        <strain evidence="1">CHK187-5294</strain>
    </source>
</reference>
<organism evidence="1 2">
    <name type="scientific">Candidatus Borkfalkia avistercoris</name>
    <dbReference type="NCBI Taxonomy" id="2838504"/>
    <lineage>
        <taxon>Bacteria</taxon>
        <taxon>Bacillati</taxon>
        <taxon>Bacillota</taxon>
        <taxon>Clostridia</taxon>
        <taxon>Christensenellales</taxon>
        <taxon>Christensenellaceae</taxon>
        <taxon>Candidatus Borkfalkia</taxon>
    </lineage>
</organism>
<dbReference type="EMBL" id="DXCL01000046">
    <property type="protein sequence ID" value="HIZ04202.1"/>
    <property type="molecule type" value="Genomic_DNA"/>
</dbReference>
<sequence length="210" mass="24652">MKIPRGVCEELLEMERRDLEETERLAKSGELEKYGYHPALQKLHERNCGRLGEIWERYGMPTLQNGGEEAVLAAWRIAQHAIGSPAFMRRFAAECDKYSSEEIPLRGRAYLADRIAFYERRPQAFGTQFDYELNGRMRVWWLLDEERTEERRARAGLPSLAEAKKRFEGYPRISEEEAARKRAEQEAWLVETGWCTGEDIARYYRVRGKI</sequence>
<protein>
    <submittedName>
        <fullName evidence="1">Uncharacterized protein</fullName>
    </submittedName>
</protein>
<evidence type="ECO:0000313" key="1">
    <source>
        <dbReference type="EMBL" id="HIZ04202.1"/>
    </source>
</evidence>
<comment type="caution">
    <text evidence="1">The sequence shown here is derived from an EMBL/GenBank/DDBJ whole genome shotgun (WGS) entry which is preliminary data.</text>
</comment>
<dbReference type="Proteomes" id="UP000824132">
    <property type="component" value="Unassembled WGS sequence"/>
</dbReference>
<gene>
    <name evidence="1" type="ORF">H9727_07955</name>
</gene>
<reference evidence="1" key="2">
    <citation type="submission" date="2021-04" db="EMBL/GenBank/DDBJ databases">
        <authorList>
            <person name="Gilroy R."/>
        </authorList>
    </citation>
    <scope>NUCLEOTIDE SEQUENCE</scope>
    <source>
        <strain evidence="1">CHK187-5294</strain>
    </source>
</reference>